<name>A0A176S6L1_9GAMM</name>
<reference evidence="1 2" key="1">
    <citation type="submission" date="2016-05" db="EMBL/GenBank/DDBJ databases">
        <title>Single-cell genome of chain-forming Candidatus Thiomargarita nelsonii and comparison to other large sulfur-oxidizing bacteria.</title>
        <authorList>
            <person name="Winkel M."/>
            <person name="Salman V."/>
            <person name="Woyke T."/>
            <person name="Schulz-Vogt H."/>
            <person name="Richter M."/>
            <person name="Flood B."/>
            <person name="Bailey J."/>
            <person name="Amann R."/>
            <person name="Mussmann M."/>
        </authorList>
    </citation>
    <scope>NUCLEOTIDE SEQUENCE [LARGE SCALE GENOMIC DNA]</scope>
    <source>
        <strain evidence="1 2">THI036</strain>
    </source>
</reference>
<protein>
    <submittedName>
        <fullName evidence="1">Uncharacterized protein</fullName>
    </submittedName>
</protein>
<keyword evidence="2" id="KW-1185">Reference proteome</keyword>
<dbReference type="Proteomes" id="UP000076962">
    <property type="component" value="Unassembled WGS sequence"/>
</dbReference>
<comment type="caution">
    <text evidence="1">The sequence shown here is derived from an EMBL/GenBank/DDBJ whole genome shotgun (WGS) entry which is preliminary data.</text>
</comment>
<dbReference type="EMBL" id="LUTY01000268">
    <property type="protein sequence ID" value="OAD23597.1"/>
    <property type="molecule type" value="Genomic_DNA"/>
</dbReference>
<evidence type="ECO:0000313" key="1">
    <source>
        <dbReference type="EMBL" id="OAD23597.1"/>
    </source>
</evidence>
<organism evidence="1 2">
    <name type="scientific">Candidatus Thiomargarita nelsonii</name>
    <dbReference type="NCBI Taxonomy" id="1003181"/>
    <lineage>
        <taxon>Bacteria</taxon>
        <taxon>Pseudomonadati</taxon>
        <taxon>Pseudomonadota</taxon>
        <taxon>Gammaproteobacteria</taxon>
        <taxon>Thiotrichales</taxon>
        <taxon>Thiotrichaceae</taxon>
        <taxon>Thiomargarita</taxon>
    </lineage>
</organism>
<sequence>MRHLAPLTLPLWTPKNIKIIKKNSAVAKCRHSPAYAASLEKKTWILYGKIIFWIVSETMKNPSPFLS</sequence>
<proteinExistence type="predicted"/>
<gene>
    <name evidence="1" type="ORF">THIOM_000564</name>
</gene>
<evidence type="ECO:0000313" key="2">
    <source>
        <dbReference type="Proteomes" id="UP000076962"/>
    </source>
</evidence>
<accession>A0A176S6L1</accession>
<dbReference type="AlphaFoldDB" id="A0A176S6L1"/>